<feature type="compositionally biased region" description="Pro residues" evidence="1">
    <location>
        <begin position="64"/>
        <end position="80"/>
    </location>
</feature>
<feature type="region of interest" description="Disordered" evidence="1">
    <location>
        <begin position="61"/>
        <end position="81"/>
    </location>
</feature>
<dbReference type="Proteomes" id="UP000215214">
    <property type="component" value="Chromosome TJEJU"/>
</dbReference>
<name>A0A238UGK8_9FLAO</name>
<evidence type="ECO:0000313" key="4">
    <source>
        <dbReference type="EMBL" id="SNR17554.1"/>
    </source>
</evidence>
<dbReference type="KEGG" id="tje:TJEJU_3923"/>
<dbReference type="InterPro" id="IPR037682">
    <property type="entry name" value="TonB_C"/>
</dbReference>
<dbReference type="SUPFAM" id="SSF74653">
    <property type="entry name" value="TolA/TonB C-terminal domain"/>
    <property type="match status" value="1"/>
</dbReference>
<evidence type="ECO:0000256" key="1">
    <source>
        <dbReference type="SAM" id="MobiDB-lite"/>
    </source>
</evidence>
<keyword evidence="2" id="KW-1133">Transmembrane helix</keyword>
<dbReference type="Gene3D" id="3.30.1150.10">
    <property type="match status" value="1"/>
</dbReference>
<keyword evidence="2" id="KW-0812">Transmembrane</keyword>
<dbReference type="OrthoDB" id="1522859at2"/>
<dbReference type="GO" id="GO:0055085">
    <property type="term" value="P:transmembrane transport"/>
    <property type="evidence" value="ECO:0007669"/>
    <property type="project" value="InterPro"/>
</dbReference>
<feature type="transmembrane region" description="Helical" evidence="2">
    <location>
        <begin position="17"/>
        <end position="34"/>
    </location>
</feature>
<evidence type="ECO:0000259" key="3">
    <source>
        <dbReference type="Pfam" id="PF03544"/>
    </source>
</evidence>
<feature type="domain" description="TonB C-terminal" evidence="3">
    <location>
        <begin position="180"/>
        <end position="239"/>
    </location>
</feature>
<evidence type="ECO:0000256" key="2">
    <source>
        <dbReference type="SAM" id="Phobius"/>
    </source>
</evidence>
<dbReference type="EMBL" id="LT899436">
    <property type="protein sequence ID" value="SNR17554.1"/>
    <property type="molecule type" value="Genomic_DNA"/>
</dbReference>
<sequence length="241" mass="27224">MEIKKNPKFNLENYSKLFIQLGLVLALFVTYVAIEYKTYEKDYGDLGSADLGSEVEEETLVINAPPPPPPPPPAPPPPTPEKIEVVEDDKEIEETVIESTETDESEAVEVEEIEEIEEVEEVVEDVPFSIIEEVPVFPGCKGTNQQKKDCLNKKMRKHVQRYFDAELANELGLAPGKKRIFVQFKIDKDGTITSVRARAPHPRLKKEAERIAKKLPKMVPGRQRGKPVRVGYTLPITFNVE</sequence>
<gene>
    <name evidence="4" type="primary">tonB</name>
    <name evidence="4" type="ORF">TJEJU_3923</name>
</gene>
<accession>A0A238UGK8</accession>
<reference evidence="4 5" key="1">
    <citation type="submission" date="2017-07" db="EMBL/GenBank/DDBJ databases">
        <authorList>
            <person name="Sun Z.S."/>
            <person name="Albrecht U."/>
            <person name="Echele G."/>
            <person name="Lee C.C."/>
        </authorList>
    </citation>
    <scope>NUCLEOTIDE SEQUENCE [LARGE SCALE GENOMIC DNA]</scope>
    <source>
        <strain evidence="5">type strain: KCTC 22618</strain>
    </source>
</reference>
<proteinExistence type="predicted"/>
<organism evidence="4 5">
    <name type="scientific">Tenacibaculum jejuense</name>
    <dbReference type="NCBI Taxonomy" id="584609"/>
    <lineage>
        <taxon>Bacteria</taxon>
        <taxon>Pseudomonadati</taxon>
        <taxon>Bacteroidota</taxon>
        <taxon>Flavobacteriia</taxon>
        <taxon>Flavobacteriales</taxon>
        <taxon>Flavobacteriaceae</taxon>
        <taxon>Tenacibaculum</taxon>
    </lineage>
</organism>
<dbReference type="Pfam" id="PF03544">
    <property type="entry name" value="TonB_C"/>
    <property type="match status" value="1"/>
</dbReference>
<protein>
    <submittedName>
        <fullName evidence="4">TonB</fullName>
    </submittedName>
</protein>
<keyword evidence="2" id="KW-0472">Membrane</keyword>
<dbReference type="AlphaFoldDB" id="A0A238UGK8"/>
<keyword evidence="5" id="KW-1185">Reference proteome</keyword>
<dbReference type="RefSeq" id="WP_095074752.1">
    <property type="nucleotide sequence ID" value="NZ_LT899436.1"/>
</dbReference>
<evidence type="ECO:0000313" key="5">
    <source>
        <dbReference type="Proteomes" id="UP000215214"/>
    </source>
</evidence>